<dbReference type="GO" id="GO:0016846">
    <property type="term" value="F:carbon-sulfur lyase activity"/>
    <property type="evidence" value="ECO:0007669"/>
    <property type="project" value="InterPro"/>
</dbReference>
<keyword evidence="3" id="KW-0862">Zinc</keyword>
<evidence type="ECO:0000259" key="5">
    <source>
        <dbReference type="PROSITE" id="PS51891"/>
    </source>
</evidence>
<evidence type="ECO:0000256" key="2">
    <source>
        <dbReference type="ARBA" id="ARBA00022723"/>
    </source>
</evidence>
<reference evidence="7" key="1">
    <citation type="journal article" date="2016" name="Genome Announc.">
        <title>Draft genome sequences of fungus Aspergillus calidoustus.</title>
        <authorList>
            <person name="Horn F."/>
            <person name="Linde J."/>
            <person name="Mattern D.J."/>
            <person name="Walther G."/>
            <person name="Guthke R."/>
            <person name="Scherlach K."/>
            <person name="Martin K."/>
            <person name="Brakhage A.A."/>
            <person name="Petzke L."/>
            <person name="Valiante V."/>
        </authorList>
    </citation>
    <scope>NUCLEOTIDE SEQUENCE [LARGE SCALE GENOMIC DNA]</scope>
    <source>
        <strain evidence="7">SF006504</strain>
    </source>
</reference>
<dbReference type="OrthoDB" id="9985472at2759"/>
<dbReference type="Gene3D" id="3.90.1590.10">
    <property type="entry name" value="glutathione-dependent formaldehyde- activating enzyme (gfa)"/>
    <property type="match status" value="1"/>
</dbReference>
<dbReference type="GO" id="GO:0046872">
    <property type="term" value="F:metal ion binding"/>
    <property type="evidence" value="ECO:0007669"/>
    <property type="project" value="UniProtKB-KW"/>
</dbReference>
<sequence>MSAYQGHCICGAIQVSLKEQPPNSLRCYCRNCGRSGGGASINYVVDEPDVTLQNNGALKTFEDTQTVSGNRVARQFCGNCGSPVITKSPKFPGKAFVKASLFDHISPPNKEIFTDRRQSWEKPLDGAEQI</sequence>
<dbReference type="Pfam" id="PF04828">
    <property type="entry name" value="GFA"/>
    <property type="match status" value="1"/>
</dbReference>
<evidence type="ECO:0000313" key="7">
    <source>
        <dbReference type="Proteomes" id="UP000054771"/>
    </source>
</evidence>
<dbReference type="Proteomes" id="UP000054771">
    <property type="component" value="Unassembled WGS sequence"/>
</dbReference>
<dbReference type="PROSITE" id="PS51891">
    <property type="entry name" value="CENP_V_GFA"/>
    <property type="match status" value="1"/>
</dbReference>
<accession>A0A0U5GUI7</accession>
<protein>
    <recommendedName>
        <fullName evidence="5">CENP-V/GFA domain-containing protein</fullName>
    </recommendedName>
</protein>
<keyword evidence="7" id="KW-1185">Reference proteome</keyword>
<evidence type="ECO:0000256" key="1">
    <source>
        <dbReference type="ARBA" id="ARBA00005495"/>
    </source>
</evidence>
<dbReference type="OMA" id="MAEGRCN"/>
<dbReference type="EMBL" id="CDMC01000007">
    <property type="protein sequence ID" value="CEN62315.1"/>
    <property type="molecule type" value="Genomic_DNA"/>
</dbReference>
<gene>
    <name evidence="6" type="ORF">ASPCAL08952</name>
</gene>
<proteinExistence type="inferred from homology"/>
<feature type="domain" description="CENP-V/GFA" evidence="5">
    <location>
        <begin position="4"/>
        <end position="121"/>
    </location>
</feature>
<dbReference type="SUPFAM" id="SSF51316">
    <property type="entry name" value="Mss4-like"/>
    <property type="match status" value="1"/>
</dbReference>
<dbReference type="InterPro" id="IPR006913">
    <property type="entry name" value="CENP-V/GFA"/>
</dbReference>
<evidence type="ECO:0000313" key="6">
    <source>
        <dbReference type="EMBL" id="CEN62315.1"/>
    </source>
</evidence>
<name>A0A0U5GUI7_ASPCI</name>
<dbReference type="InterPro" id="IPR011057">
    <property type="entry name" value="Mss4-like_sf"/>
</dbReference>
<evidence type="ECO:0000256" key="4">
    <source>
        <dbReference type="ARBA" id="ARBA00023239"/>
    </source>
</evidence>
<organism evidence="6 7">
    <name type="scientific">Aspergillus calidoustus</name>
    <dbReference type="NCBI Taxonomy" id="454130"/>
    <lineage>
        <taxon>Eukaryota</taxon>
        <taxon>Fungi</taxon>
        <taxon>Dikarya</taxon>
        <taxon>Ascomycota</taxon>
        <taxon>Pezizomycotina</taxon>
        <taxon>Eurotiomycetes</taxon>
        <taxon>Eurotiomycetidae</taxon>
        <taxon>Eurotiales</taxon>
        <taxon>Aspergillaceae</taxon>
        <taxon>Aspergillus</taxon>
        <taxon>Aspergillus subgen. Nidulantes</taxon>
    </lineage>
</organism>
<dbReference type="STRING" id="454130.A0A0U5GUI7"/>
<evidence type="ECO:0000256" key="3">
    <source>
        <dbReference type="ARBA" id="ARBA00022833"/>
    </source>
</evidence>
<dbReference type="PANTHER" id="PTHR33337">
    <property type="entry name" value="GFA DOMAIN-CONTAINING PROTEIN"/>
    <property type="match status" value="1"/>
</dbReference>
<comment type="similarity">
    <text evidence="1">Belongs to the Gfa family.</text>
</comment>
<keyword evidence="2" id="KW-0479">Metal-binding</keyword>
<dbReference type="PANTHER" id="PTHR33337:SF40">
    <property type="entry name" value="CENP-V_GFA DOMAIN-CONTAINING PROTEIN-RELATED"/>
    <property type="match status" value="1"/>
</dbReference>
<keyword evidence="4" id="KW-0456">Lyase</keyword>
<dbReference type="AlphaFoldDB" id="A0A0U5GUI7"/>